<proteinExistence type="predicted"/>
<dbReference type="SUPFAM" id="SSF55347">
    <property type="entry name" value="Glyceraldehyde-3-phosphate dehydrogenase-like, C-terminal domain"/>
    <property type="match status" value="1"/>
</dbReference>
<comment type="caution">
    <text evidence="4">The sequence shown here is derived from an EMBL/GenBank/DDBJ whole genome shotgun (WGS) entry which is preliminary data.</text>
</comment>
<feature type="domain" description="Gal80p-like C-terminal" evidence="3">
    <location>
        <begin position="137"/>
        <end position="277"/>
    </location>
</feature>
<evidence type="ECO:0000313" key="4">
    <source>
        <dbReference type="EMBL" id="MBO7746259.1"/>
    </source>
</evidence>
<dbReference type="InterPro" id="IPR050463">
    <property type="entry name" value="Gfo/Idh/MocA_oxidrdct_glycsds"/>
</dbReference>
<name>A0ABS3WD65_9BACL</name>
<dbReference type="PANTHER" id="PTHR43818:SF11">
    <property type="entry name" value="BCDNA.GH03377"/>
    <property type="match status" value="1"/>
</dbReference>
<dbReference type="SUPFAM" id="SSF51735">
    <property type="entry name" value="NAD(P)-binding Rossmann-fold domains"/>
    <property type="match status" value="1"/>
</dbReference>
<evidence type="ECO:0000259" key="3">
    <source>
        <dbReference type="Pfam" id="PF22685"/>
    </source>
</evidence>
<dbReference type="EMBL" id="JAGGDJ010000016">
    <property type="protein sequence ID" value="MBO7746259.1"/>
    <property type="molecule type" value="Genomic_DNA"/>
</dbReference>
<dbReference type="InterPro" id="IPR036291">
    <property type="entry name" value="NAD(P)-bd_dom_sf"/>
</dbReference>
<feature type="domain" description="Gfo/Idh/MocA-like oxidoreductase N-terminal" evidence="2">
    <location>
        <begin position="8"/>
        <end position="125"/>
    </location>
</feature>
<dbReference type="Pfam" id="PF01408">
    <property type="entry name" value="GFO_IDH_MocA"/>
    <property type="match status" value="1"/>
</dbReference>
<organism evidence="4 5">
    <name type="scientific">Paenibacillus artemisiicola</name>
    <dbReference type="NCBI Taxonomy" id="1172618"/>
    <lineage>
        <taxon>Bacteria</taxon>
        <taxon>Bacillati</taxon>
        <taxon>Bacillota</taxon>
        <taxon>Bacilli</taxon>
        <taxon>Bacillales</taxon>
        <taxon>Paenibacillaceae</taxon>
        <taxon>Paenibacillus</taxon>
    </lineage>
</organism>
<dbReference type="Proteomes" id="UP000670947">
    <property type="component" value="Unassembled WGS sequence"/>
</dbReference>
<keyword evidence="5" id="KW-1185">Reference proteome</keyword>
<gene>
    <name evidence="4" type="ORF">I8J29_18785</name>
</gene>
<sequence>MMHNSAIGVGIIGGSINNGWAKGTHVPAIRELPGLTLAAVATSRIESAEASAREFGAAHAFADAGELARHPGVDLVVASVKVTEHDEAVKAAIGAGKHVYCEWPLASDTARAEELLRLAAESPRLHAVVGLQARQAPEINYAKDLVADGYVGRVLSVNLRVNAEIMGGFAFASSRYTLDKSAGGNLFAIYGGHTLDALTYMLGDFTELSATVANRYPQAEMIGGNGELADKSSDDQILLHGKLAGGAMASIHIQGGVRHEIGLALDIFGDRGTLALRNAKGSIQMGPYQLLGARRNGLDPSSPLEPLAVPAAYLRVPESLIRQGGPVVNVAGALGRLAEDIREGTSRLPTFADAVKVHRLLDAVARAAETGERQFV</sequence>
<protein>
    <submittedName>
        <fullName evidence="4">Gfo/Idh/MocA family oxidoreductase</fullName>
    </submittedName>
</protein>
<reference evidence="4 5" key="1">
    <citation type="submission" date="2021-03" db="EMBL/GenBank/DDBJ databases">
        <title>Paenibacillus artemisicola MWE-103 whole genome sequence.</title>
        <authorList>
            <person name="Ham Y.J."/>
        </authorList>
    </citation>
    <scope>NUCLEOTIDE SEQUENCE [LARGE SCALE GENOMIC DNA]</scope>
    <source>
        <strain evidence="4 5">MWE-103</strain>
    </source>
</reference>
<accession>A0ABS3WD65</accession>
<evidence type="ECO:0000256" key="1">
    <source>
        <dbReference type="ARBA" id="ARBA00023002"/>
    </source>
</evidence>
<dbReference type="Gene3D" id="3.30.360.10">
    <property type="entry name" value="Dihydrodipicolinate Reductase, domain 2"/>
    <property type="match status" value="1"/>
</dbReference>
<dbReference type="InterPro" id="IPR000683">
    <property type="entry name" value="Gfo/Idh/MocA-like_OxRdtase_N"/>
</dbReference>
<dbReference type="Pfam" id="PF22685">
    <property type="entry name" value="Gal80p_C-like"/>
    <property type="match status" value="1"/>
</dbReference>
<evidence type="ECO:0000259" key="2">
    <source>
        <dbReference type="Pfam" id="PF01408"/>
    </source>
</evidence>
<evidence type="ECO:0000313" key="5">
    <source>
        <dbReference type="Proteomes" id="UP000670947"/>
    </source>
</evidence>
<dbReference type="Gene3D" id="3.40.50.720">
    <property type="entry name" value="NAD(P)-binding Rossmann-like Domain"/>
    <property type="match status" value="1"/>
</dbReference>
<keyword evidence="1" id="KW-0560">Oxidoreductase</keyword>
<dbReference type="InterPro" id="IPR055080">
    <property type="entry name" value="Gal80p-like_C"/>
</dbReference>
<dbReference type="PANTHER" id="PTHR43818">
    <property type="entry name" value="BCDNA.GH03377"/>
    <property type="match status" value="1"/>
</dbReference>